<dbReference type="AlphaFoldDB" id="A0A1V3WYL1"/>
<evidence type="ECO:0000256" key="1">
    <source>
        <dbReference type="SAM" id="MobiDB-lite"/>
    </source>
</evidence>
<evidence type="ECO:0000313" key="3">
    <source>
        <dbReference type="Proteomes" id="UP000189229"/>
    </source>
</evidence>
<dbReference type="Pfam" id="PF13469">
    <property type="entry name" value="Sulfotransfer_3"/>
    <property type="match status" value="1"/>
</dbReference>
<dbReference type="PANTHER" id="PTHR36451:SF1">
    <property type="entry name" value="OMEGA-HYDROXY-BETA-DIHYDROMENAQUINONE-9 SULFOTRANSFERASE STF3"/>
    <property type="match status" value="1"/>
</dbReference>
<dbReference type="InterPro" id="IPR027417">
    <property type="entry name" value="P-loop_NTPase"/>
</dbReference>
<gene>
    <name evidence="2" type="ORF">BZL30_5645</name>
</gene>
<dbReference type="GO" id="GO:0016740">
    <property type="term" value="F:transferase activity"/>
    <property type="evidence" value="ECO:0007669"/>
    <property type="project" value="UniProtKB-KW"/>
</dbReference>
<name>A0A1V3WYL1_MYCKA</name>
<reference evidence="2 3" key="1">
    <citation type="submission" date="2017-02" db="EMBL/GenBank/DDBJ databases">
        <title>Complete genome sequences of Mycobacterium kansasii strains isolated from rhesus macaques.</title>
        <authorList>
            <person name="Panda A."/>
            <person name="Nagaraj S."/>
            <person name="Zhao X."/>
            <person name="Tettelin H."/>
            <person name="Detolla L.J."/>
        </authorList>
    </citation>
    <scope>NUCLEOTIDE SEQUENCE [LARGE SCALE GENOMIC DNA]</scope>
    <source>
        <strain evidence="2 3">11-3813</strain>
    </source>
</reference>
<evidence type="ECO:0000313" key="2">
    <source>
        <dbReference type="EMBL" id="OOK72123.1"/>
    </source>
</evidence>
<feature type="region of interest" description="Disordered" evidence="1">
    <location>
        <begin position="1"/>
        <end position="21"/>
    </location>
</feature>
<comment type="caution">
    <text evidence="2">The sequence shown here is derived from an EMBL/GenBank/DDBJ whole genome shotgun (WGS) entry which is preliminary data.</text>
</comment>
<sequence>MDDERQPSRPDSAPGCRDTPRISMKTPRSWWHEWAAPLWIGCNFSAWTRLLIHNRFAVHWSRWHFAVLYTFLSVVNSVLGVCQQATLGRRVAETVVADPPVFIVGHWRTGTTLLHELLILDDHHTAPTGYECLAPQHFLLTEWFARWVGFLVPTHRPMDNMELSLQHPQEDEFIWCVQGLPSPYLAIAFPNRPLAHERYVDLEQLTPRELEAWKRTLFRFVQQLYFRRRKTVILKNPIHSFRIKVLLDVFPQAKFIHIVRDPYVVYPSTIHLHKAFTRIHALQRPTFAGLDDKVLSTYVDLYRKLEEGRKLVAPSRFYELRYEDLIADPEGQLCRLYEHLGLGDFERLRPRLRRYFAERADYETNTYQLTAEQRATVTQHWGEVIDRYGYRQTDTSAAHG</sequence>
<dbReference type="SUPFAM" id="SSF52540">
    <property type="entry name" value="P-loop containing nucleoside triphosphate hydrolases"/>
    <property type="match status" value="1"/>
</dbReference>
<dbReference type="PANTHER" id="PTHR36451">
    <property type="entry name" value="PAPS-DEPENDENT SULFOTRANSFERASE STF3"/>
    <property type="match status" value="1"/>
</dbReference>
<dbReference type="InterPro" id="IPR052736">
    <property type="entry name" value="Stf3_sulfotransferase"/>
</dbReference>
<dbReference type="Gene3D" id="3.40.50.300">
    <property type="entry name" value="P-loop containing nucleotide triphosphate hydrolases"/>
    <property type="match status" value="1"/>
</dbReference>
<organism evidence="2 3">
    <name type="scientific">Mycobacterium kansasii</name>
    <dbReference type="NCBI Taxonomy" id="1768"/>
    <lineage>
        <taxon>Bacteria</taxon>
        <taxon>Bacillati</taxon>
        <taxon>Actinomycetota</taxon>
        <taxon>Actinomycetes</taxon>
        <taxon>Mycobacteriales</taxon>
        <taxon>Mycobacteriaceae</taxon>
        <taxon>Mycobacterium</taxon>
    </lineage>
</organism>
<protein>
    <submittedName>
        <fullName evidence="2">Sulfotransferase domain protein</fullName>
    </submittedName>
</protein>
<keyword evidence="2" id="KW-0808">Transferase</keyword>
<accession>A0A1V3WYL1</accession>
<dbReference type="Proteomes" id="UP000189229">
    <property type="component" value="Unassembled WGS sequence"/>
</dbReference>
<dbReference type="EMBL" id="MVBM01000005">
    <property type="protein sequence ID" value="OOK72123.1"/>
    <property type="molecule type" value="Genomic_DNA"/>
</dbReference>
<proteinExistence type="predicted"/>